<dbReference type="Proteomes" id="UP001589605">
    <property type="component" value="Unassembled WGS sequence"/>
</dbReference>
<keyword evidence="4" id="KW-1185">Reference proteome</keyword>
<feature type="signal peptide" evidence="2">
    <location>
        <begin position="1"/>
        <end position="25"/>
    </location>
</feature>
<evidence type="ECO:0000256" key="1">
    <source>
        <dbReference type="SAM" id="Phobius"/>
    </source>
</evidence>
<organism evidence="3 4">
    <name type="scientific">Formosa undariae</name>
    <dbReference type="NCBI Taxonomy" id="1325436"/>
    <lineage>
        <taxon>Bacteria</taxon>
        <taxon>Pseudomonadati</taxon>
        <taxon>Bacteroidota</taxon>
        <taxon>Flavobacteriia</taxon>
        <taxon>Flavobacteriales</taxon>
        <taxon>Flavobacteriaceae</taxon>
        <taxon>Formosa</taxon>
    </lineage>
</organism>
<gene>
    <name evidence="3" type="ORF">ACFFVB_08660</name>
</gene>
<keyword evidence="1" id="KW-1133">Transmembrane helix</keyword>
<evidence type="ECO:0000313" key="4">
    <source>
        <dbReference type="Proteomes" id="UP001589605"/>
    </source>
</evidence>
<evidence type="ECO:0000313" key="3">
    <source>
        <dbReference type="EMBL" id="MFB9053149.1"/>
    </source>
</evidence>
<protein>
    <recommendedName>
        <fullName evidence="5">LPXTG cell wall anchor domain-containing protein</fullName>
    </recommendedName>
</protein>
<feature type="chain" id="PRO_5045925858" description="LPXTG cell wall anchor domain-containing protein" evidence="2">
    <location>
        <begin position="26"/>
        <end position="208"/>
    </location>
</feature>
<keyword evidence="1" id="KW-0812">Transmembrane</keyword>
<dbReference type="RefSeq" id="WP_382382328.1">
    <property type="nucleotide sequence ID" value="NZ_JBHMEZ010000010.1"/>
</dbReference>
<evidence type="ECO:0000256" key="2">
    <source>
        <dbReference type="SAM" id="SignalP"/>
    </source>
</evidence>
<accession>A0ABV5F180</accession>
<name>A0ABV5F180_9FLAO</name>
<proteinExistence type="predicted"/>
<feature type="transmembrane region" description="Helical" evidence="1">
    <location>
        <begin position="182"/>
        <end position="199"/>
    </location>
</feature>
<keyword evidence="1" id="KW-0472">Membrane</keyword>
<evidence type="ECO:0008006" key="5">
    <source>
        <dbReference type="Google" id="ProtNLM"/>
    </source>
</evidence>
<reference evidence="3 4" key="1">
    <citation type="submission" date="2024-09" db="EMBL/GenBank/DDBJ databases">
        <authorList>
            <person name="Sun Q."/>
            <person name="Mori K."/>
        </authorList>
    </citation>
    <scope>NUCLEOTIDE SEQUENCE [LARGE SCALE GENOMIC DNA]</scope>
    <source>
        <strain evidence="3 4">CECT 8286</strain>
    </source>
</reference>
<dbReference type="EMBL" id="JBHMEZ010000010">
    <property type="protein sequence ID" value="MFB9053149.1"/>
    <property type="molecule type" value="Genomic_DNA"/>
</dbReference>
<keyword evidence="2" id="KW-0732">Signal</keyword>
<comment type="caution">
    <text evidence="3">The sequence shown here is derived from an EMBL/GenBank/DDBJ whole genome shotgun (WGS) entry which is preliminary data.</text>
</comment>
<sequence>MRFKSKKAVWLLLIVFLGFSLSAFAHSPTNSTTVLVEGKDGKWMLQIRAALTAFETEVDTRFSVDSYKTPEEFKERVVQFLTDDIVIAFDGVVSALKHPNVKLGHETIVVFKFEVPDDFETLSIQNSGFSNIYRSKNTMLVVREGFDKANFVLDKANNFKVELAVEGNQFSQIEQNSSRSSLLLYIGGLVVLVIGIFSIRKMKMKSST</sequence>